<evidence type="ECO:0000313" key="2">
    <source>
        <dbReference type="EMBL" id="NYE70803.1"/>
    </source>
</evidence>
<protein>
    <submittedName>
        <fullName evidence="2">Putative membrane protein YesL</fullName>
    </submittedName>
</protein>
<feature type="transmembrane region" description="Helical" evidence="1">
    <location>
        <begin position="22"/>
        <end position="55"/>
    </location>
</feature>
<accession>A0A7Y9I5T3</accession>
<comment type="caution">
    <text evidence="2">The sequence shown here is derived from an EMBL/GenBank/DDBJ whole genome shotgun (WGS) entry which is preliminary data.</text>
</comment>
<feature type="transmembrane region" description="Helical" evidence="1">
    <location>
        <begin position="154"/>
        <end position="173"/>
    </location>
</feature>
<keyword evidence="1" id="KW-1133">Transmembrane helix</keyword>
<evidence type="ECO:0000313" key="3">
    <source>
        <dbReference type="Proteomes" id="UP000569914"/>
    </source>
</evidence>
<keyword evidence="1" id="KW-0812">Transmembrane</keyword>
<feature type="transmembrane region" description="Helical" evidence="1">
    <location>
        <begin position="107"/>
        <end position="130"/>
    </location>
</feature>
<organism evidence="2 3">
    <name type="scientific">Microlunatus parietis</name>
    <dbReference type="NCBI Taxonomy" id="682979"/>
    <lineage>
        <taxon>Bacteria</taxon>
        <taxon>Bacillati</taxon>
        <taxon>Actinomycetota</taxon>
        <taxon>Actinomycetes</taxon>
        <taxon>Propionibacteriales</taxon>
        <taxon>Propionibacteriaceae</taxon>
        <taxon>Microlunatus</taxon>
    </lineage>
</organism>
<dbReference type="InterPro" id="IPR006938">
    <property type="entry name" value="DUF624"/>
</dbReference>
<dbReference type="Proteomes" id="UP000569914">
    <property type="component" value="Unassembled WGS sequence"/>
</dbReference>
<gene>
    <name evidence="2" type="ORF">BKA15_002132</name>
</gene>
<keyword evidence="3" id="KW-1185">Reference proteome</keyword>
<dbReference type="EMBL" id="JACCBU010000001">
    <property type="protein sequence ID" value="NYE70803.1"/>
    <property type="molecule type" value="Genomic_DNA"/>
</dbReference>
<proteinExistence type="predicted"/>
<sequence length="210" mass="22954">MITIFSENSPAMRFLSKLADLMVLNLLFVATSLPLITLGASLTALNATAISLVTGRYDSIPRTYLGAFRSNFRRGTLLGLVALGLIAVVAAWYVVIDRADVDALLRLLLFAAVLLLAYRVIGTLIFLFPYQATFSDSFGRVINNARRMSARHPVAAFTVLVVTVLPIVVGVYYPQVFVWGIVWLAFGFSGIAFVNAIVLVNVFKKYGLEA</sequence>
<feature type="transmembrane region" description="Helical" evidence="1">
    <location>
        <begin position="179"/>
        <end position="203"/>
    </location>
</feature>
<dbReference type="Pfam" id="PF04854">
    <property type="entry name" value="DUF624"/>
    <property type="match status" value="1"/>
</dbReference>
<reference evidence="2 3" key="1">
    <citation type="submission" date="2020-07" db="EMBL/GenBank/DDBJ databases">
        <title>Sequencing the genomes of 1000 actinobacteria strains.</title>
        <authorList>
            <person name="Klenk H.-P."/>
        </authorList>
    </citation>
    <scope>NUCLEOTIDE SEQUENCE [LARGE SCALE GENOMIC DNA]</scope>
    <source>
        <strain evidence="2 3">DSM 22083</strain>
    </source>
</reference>
<dbReference type="RefSeq" id="WP_179750535.1">
    <property type="nucleotide sequence ID" value="NZ_JACCBU010000001.1"/>
</dbReference>
<feature type="transmembrane region" description="Helical" evidence="1">
    <location>
        <begin position="76"/>
        <end position="95"/>
    </location>
</feature>
<evidence type="ECO:0000256" key="1">
    <source>
        <dbReference type="SAM" id="Phobius"/>
    </source>
</evidence>
<name>A0A7Y9I5T3_9ACTN</name>
<keyword evidence="1" id="KW-0472">Membrane</keyword>
<dbReference type="AlphaFoldDB" id="A0A7Y9I5T3"/>